<accession>A0A173UQB4</accession>
<evidence type="ECO:0000313" key="4">
    <source>
        <dbReference type="EMBL" id="CUN02064.1"/>
    </source>
</evidence>
<dbReference type="PROSITE" id="PS51494">
    <property type="entry name" value="SPOIVB"/>
    <property type="match status" value="1"/>
</dbReference>
<dbReference type="SUPFAM" id="SSF50156">
    <property type="entry name" value="PDZ domain-like"/>
    <property type="match status" value="1"/>
</dbReference>
<evidence type="ECO:0000259" key="2">
    <source>
        <dbReference type="PROSITE" id="PS51494"/>
    </source>
</evidence>
<reference evidence="3 9" key="2">
    <citation type="journal article" date="2016" name="Sci. Rep.">
        <title>Accelerated dysbiosis of gut microbiota during aggravation of DSS-induced colitis by a butyrate-producing bacterium.</title>
        <authorList>
            <person name="Zhang Q."/>
            <person name="Wu Y."/>
            <person name="Wang J."/>
            <person name="Wu G."/>
            <person name="Long W."/>
            <person name="Xue Z."/>
            <person name="Wang L."/>
            <person name="Zhang X."/>
            <person name="Pang X."/>
            <person name="Zhao Y."/>
            <person name="Zhao L."/>
            <person name="Zhang C."/>
        </authorList>
    </citation>
    <scope>NUCLEOTIDE SEQUENCE [LARGE SCALE GENOMIC DNA]</scope>
    <source>
        <strain evidence="3 9">BPB5</strain>
    </source>
</reference>
<dbReference type="InterPro" id="IPR036034">
    <property type="entry name" value="PDZ_sf"/>
</dbReference>
<reference evidence="6" key="4">
    <citation type="submission" date="2020-02" db="EMBL/GenBank/DDBJ databases">
        <authorList>
            <person name="Littmann E."/>
            <person name="Sorbara M."/>
        </authorList>
    </citation>
    <scope>NUCLEOTIDE SEQUENCE</scope>
    <source>
        <strain evidence="6">MSK.14.57</strain>
    </source>
</reference>
<name>A0A173UQB4_ANAHA</name>
<dbReference type="EMBL" id="CYXY01000025">
    <property type="protein sequence ID" value="CUN16600.1"/>
    <property type="molecule type" value="Genomic_DNA"/>
</dbReference>
<evidence type="ECO:0000313" key="7">
    <source>
        <dbReference type="Proteomes" id="UP000095553"/>
    </source>
</evidence>
<dbReference type="Proteomes" id="UP001644750">
    <property type="component" value="Unassembled WGS sequence"/>
</dbReference>
<keyword evidence="10" id="KW-1185">Reference proteome</keyword>
<dbReference type="EMBL" id="JAAITB010000013">
    <property type="protein sequence ID" value="NSJ79359.1"/>
    <property type="molecule type" value="Genomic_DNA"/>
</dbReference>
<evidence type="ECO:0000256" key="1">
    <source>
        <dbReference type="SAM" id="Phobius"/>
    </source>
</evidence>
<dbReference type="EMBL" id="CYXT01000016">
    <property type="protein sequence ID" value="CUN02064.1"/>
    <property type="molecule type" value="Genomic_DNA"/>
</dbReference>
<dbReference type="InterPro" id="IPR008763">
    <property type="entry name" value="Peptidase_S55"/>
</dbReference>
<proteinExistence type="predicted"/>
<sequence length="405" mass="45574">MKKYTYRKFLILLFMINLIAITAVYIKYCNARLPDTIHINKSETVSLCYDVPVSATIDHQTIRLNQPIVFKQCHMGQYEMKTNLFGAIPLKKIKVKVVDDQKITPSGEVIGVYVETDGLFVLDTDQFTGENSMEYAPSKNKLYRGDYIKKIDGKDIVSKKQFIEKINQGQGESVILTVQRKAKMMQIKIKPERSKTDHMYKIGTWIRDNTQGIGTMTYVKGTSFGGLGHGIYDMDTGTLLKIKGGLLLDPQIYSIKKGKSGTPGEIVGSIEYKEENILGSIKKNTEKGIYGTIPKKQQKAYKIGYRQDIKPGKAYILSNVSGTMKQYEIQINKIVPSDKDVLKSMEIEVTDKELLKLTNGIIQGMSGSPILQNGKLIGAVTHVFVNDPMKGYAILMETMLYEMEN</sequence>
<evidence type="ECO:0000313" key="9">
    <source>
        <dbReference type="Proteomes" id="UP000188159"/>
    </source>
</evidence>
<dbReference type="Proteomes" id="UP000095553">
    <property type="component" value="Unassembled WGS sequence"/>
</dbReference>
<reference evidence="6 10" key="3">
    <citation type="journal article" date="2020" name="Cell Host Microbe">
        <title>Functional and Genomic Variation between Human-Derived Isolates of Lachnospiraceae Reveals Inter- and Intra-Species Diversity.</title>
        <authorList>
            <person name="Sorbara M.T."/>
            <person name="Littmann E.R."/>
            <person name="Fontana E."/>
            <person name="Moody T.U."/>
            <person name="Kohout C.E."/>
            <person name="Gjonbalaj M."/>
            <person name="Eaton V."/>
            <person name="Seok R."/>
            <person name="Leiner I.M."/>
            <person name="Pamer E.G."/>
        </authorList>
    </citation>
    <scope>NUCLEOTIDE SEQUENCE [LARGE SCALE GENOMIC DNA]</scope>
    <source>
        <strain evidence="6 10">MSK.14.57</strain>
    </source>
</reference>
<dbReference type="Proteomes" id="UP000188159">
    <property type="component" value="Chromosome"/>
</dbReference>
<keyword evidence="5" id="KW-0378">Hydrolase</keyword>
<dbReference type="Pfam" id="PF05580">
    <property type="entry name" value="Peptidase_S55"/>
    <property type="match status" value="1"/>
</dbReference>
<keyword evidence="1" id="KW-1133">Transmembrane helix</keyword>
<keyword evidence="1" id="KW-0472">Membrane</keyword>
<evidence type="ECO:0000313" key="6">
    <source>
        <dbReference type="EMBL" id="NSJ79359.1"/>
    </source>
</evidence>
<organism evidence="5 7">
    <name type="scientific">Anaerostipes hadrus</name>
    <dbReference type="NCBI Taxonomy" id="649756"/>
    <lineage>
        <taxon>Bacteria</taxon>
        <taxon>Bacillati</taxon>
        <taxon>Bacillota</taxon>
        <taxon>Clostridia</taxon>
        <taxon>Lachnospirales</taxon>
        <taxon>Lachnospiraceae</taxon>
        <taxon>Anaerostipes</taxon>
    </lineage>
</organism>
<dbReference type="SUPFAM" id="SSF50494">
    <property type="entry name" value="Trypsin-like serine proteases"/>
    <property type="match status" value="1"/>
</dbReference>
<reference evidence="7 8" key="1">
    <citation type="submission" date="2015-09" db="EMBL/GenBank/DDBJ databases">
        <authorList>
            <consortium name="Pathogen Informatics"/>
        </authorList>
    </citation>
    <scope>NUCLEOTIDE SEQUENCE [LARGE SCALE GENOMIC DNA]</scope>
    <source>
        <strain evidence="4 8">2789STDY5608868</strain>
        <strain evidence="5 7">2789STDY5834959</strain>
    </source>
</reference>
<dbReference type="InterPro" id="IPR009003">
    <property type="entry name" value="Peptidase_S1_PA"/>
</dbReference>
<dbReference type="EC" id="3.4.21.116" evidence="5"/>
<dbReference type="InterPro" id="IPR014219">
    <property type="entry name" value="SpoIVB"/>
</dbReference>
<dbReference type="RefSeq" id="WP_022091313.1">
    <property type="nucleotide sequence ID" value="NZ_CAXSPF010000015.1"/>
</dbReference>
<protein>
    <submittedName>
        <fullName evidence="5">SpoIVB peptidase</fullName>
        <ecNumber evidence="5">3.4.21.116</ecNumber>
    </submittedName>
    <submittedName>
        <fullName evidence="3">Stage IV sporulation protein B</fullName>
    </submittedName>
</protein>
<evidence type="ECO:0000313" key="5">
    <source>
        <dbReference type="EMBL" id="CUN16600.1"/>
    </source>
</evidence>
<keyword evidence="1" id="KW-0812">Transmembrane</keyword>
<dbReference type="GO" id="GO:0016787">
    <property type="term" value="F:hydrolase activity"/>
    <property type="evidence" value="ECO:0007669"/>
    <property type="project" value="UniProtKB-KW"/>
</dbReference>
<dbReference type="Gene3D" id="2.30.42.10">
    <property type="match status" value="1"/>
</dbReference>
<dbReference type="Proteomes" id="UP000095598">
    <property type="component" value="Unassembled WGS sequence"/>
</dbReference>
<dbReference type="AlphaFoldDB" id="A0A173UQB4"/>
<feature type="domain" description="Peptidase S55" evidence="2">
    <location>
        <begin position="183"/>
        <end position="405"/>
    </location>
</feature>
<evidence type="ECO:0000313" key="8">
    <source>
        <dbReference type="Proteomes" id="UP000095598"/>
    </source>
</evidence>
<evidence type="ECO:0000313" key="10">
    <source>
        <dbReference type="Proteomes" id="UP001644750"/>
    </source>
</evidence>
<evidence type="ECO:0000313" key="3">
    <source>
        <dbReference type="EMBL" id="AQP38218.1"/>
    </source>
</evidence>
<gene>
    <name evidence="5" type="primary">spoIVB</name>
    <name evidence="3" type="ORF">DO83_00280</name>
    <name evidence="4" type="ORF">ERS852425_02092</name>
    <name evidence="5" type="ORF">ERS852571_02934</name>
    <name evidence="6" type="ORF">G5A72_07150</name>
</gene>
<feature type="transmembrane region" description="Helical" evidence="1">
    <location>
        <begin position="9"/>
        <end position="28"/>
    </location>
</feature>
<dbReference type="NCBIfam" id="TIGR02860">
    <property type="entry name" value="spore_IV_B"/>
    <property type="match status" value="1"/>
</dbReference>
<dbReference type="EMBL" id="CP012098">
    <property type="protein sequence ID" value="AQP38218.1"/>
    <property type="molecule type" value="Genomic_DNA"/>
</dbReference>